<evidence type="ECO:0000256" key="1">
    <source>
        <dbReference type="ARBA" id="ARBA00022884"/>
    </source>
</evidence>
<reference evidence="2 3" key="1">
    <citation type="journal article" date="2010" name="Science">
        <title>Genomic comparison of the ants Camponotus floridanus and Harpegnathos saltator.</title>
        <authorList>
            <person name="Bonasio R."/>
            <person name="Zhang G."/>
            <person name="Ye C."/>
            <person name="Mutti N.S."/>
            <person name="Fang X."/>
            <person name="Qin N."/>
            <person name="Donahue G."/>
            <person name="Yang P."/>
            <person name="Li Q."/>
            <person name="Li C."/>
            <person name="Zhang P."/>
            <person name="Huang Z."/>
            <person name="Berger S.L."/>
            <person name="Reinberg D."/>
            <person name="Wang J."/>
            <person name="Liebig J."/>
        </authorList>
    </citation>
    <scope>NUCLEOTIDE SEQUENCE [LARGE SCALE GENOMIC DNA]</scope>
    <source>
        <strain evidence="2 3">R22 G/1</strain>
    </source>
</reference>
<organism evidence="3">
    <name type="scientific">Harpegnathos saltator</name>
    <name type="common">Jerdon's jumping ant</name>
    <dbReference type="NCBI Taxonomy" id="610380"/>
    <lineage>
        <taxon>Eukaryota</taxon>
        <taxon>Metazoa</taxon>
        <taxon>Ecdysozoa</taxon>
        <taxon>Arthropoda</taxon>
        <taxon>Hexapoda</taxon>
        <taxon>Insecta</taxon>
        <taxon>Pterygota</taxon>
        <taxon>Neoptera</taxon>
        <taxon>Endopterygota</taxon>
        <taxon>Hymenoptera</taxon>
        <taxon>Apocrita</taxon>
        <taxon>Aculeata</taxon>
        <taxon>Formicoidea</taxon>
        <taxon>Formicidae</taxon>
        <taxon>Ponerinae</taxon>
        <taxon>Ponerini</taxon>
        <taxon>Harpegnathos</taxon>
    </lineage>
</organism>
<accession>E2B2F1</accession>
<evidence type="ECO:0000313" key="2">
    <source>
        <dbReference type="EMBL" id="EFN90140.1"/>
    </source>
</evidence>
<proteinExistence type="predicted"/>
<dbReference type="Proteomes" id="UP000008237">
    <property type="component" value="Unassembled WGS sequence"/>
</dbReference>
<evidence type="ECO:0000313" key="3">
    <source>
        <dbReference type="Proteomes" id="UP000008237"/>
    </source>
</evidence>
<dbReference type="GO" id="GO:0003723">
    <property type="term" value="F:RNA binding"/>
    <property type="evidence" value="ECO:0007669"/>
    <property type="project" value="UniProtKB-KW"/>
</dbReference>
<dbReference type="PANTHER" id="PTHR48029:SF1">
    <property type="entry name" value="NUCLEOLAR PROTEIN 8"/>
    <property type="match status" value="1"/>
</dbReference>
<dbReference type="AlphaFoldDB" id="E2B2F1"/>
<gene>
    <name evidence="2" type="ORF">EAI_09656</name>
</gene>
<dbReference type="PANTHER" id="PTHR48029">
    <property type="entry name" value="NUCLEOLAR PROTEIN 8"/>
    <property type="match status" value="1"/>
</dbReference>
<keyword evidence="1" id="KW-0694">RNA-binding</keyword>
<sequence length="159" mass="18643">MNVIDVAERKRLQSLKEKKLVFQEREKIIQNALANLHNTRNNKIIFDDDFGENQQSPKLEEKKKVNLFDDDNNDNEDSLWNEDTFNAKKHKKVILGYDARFTLDKRFTENDHQNEVEVIADINECDLQKEKERELNILESVLGAPVTHTMKSQEAKTSK</sequence>
<dbReference type="OrthoDB" id="21643at2759"/>
<dbReference type="STRING" id="610380.E2B2F1"/>
<name>E2B2F1_HARSA</name>
<dbReference type="InParanoid" id="E2B2F1"/>
<dbReference type="EMBL" id="GL445135">
    <property type="protein sequence ID" value="EFN90140.1"/>
    <property type="molecule type" value="Genomic_DNA"/>
</dbReference>
<protein>
    <submittedName>
        <fullName evidence="2">Uncharacterized protein</fullName>
    </submittedName>
</protein>
<keyword evidence="3" id="KW-1185">Reference proteome</keyword>